<dbReference type="PANTHER" id="PTHR40866">
    <property type="entry name" value="BED-TYPE DOMAIN-CONTAINING PROTEIN"/>
    <property type="match status" value="1"/>
</dbReference>
<gene>
    <name evidence="1" type="ORF">PHMEG_0008336</name>
</gene>
<dbReference type="EMBL" id="NBNE01000711">
    <property type="protein sequence ID" value="OWZ17681.1"/>
    <property type="molecule type" value="Genomic_DNA"/>
</dbReference>
<name>A0A225WIY7_9STRA</name>
<dbReference type="PANTHER" id="PTHR40866:SF1">
    <property type="entry name" value="BED-TYPE DOMAIN-CONTAINING PROTEIN"/>
    <property type="match status" value="1"/>
</dbReference>
<accession>A0A225WIY7</accession>
<keyword evidence="2" id="KW-1185">Reference proteome</keyword>
<protein>
    <submittedName>
        <fullName evidence="1">Uncharacterized protein</fullName>
    </submittedName>
</protein>
<organism evidence="1 2">
    <name type="scientific">Phytophthora megakarya</name>
    <dbReference type="NCBI Taxonomy" id="4795"/>
    <lineage>
        <taxon>Eukaryota</taxon>
        <taxon>Sar</taxon>
        <taxon>Stramenopiles</taxon>
        <taxon>Oomycota</taxon>
        <taxon>Peronosporomycetes</taxon>
        <taxon>Peronosporales</taxon>
        <taxon>Peronosporaceae</taxon>
        <taxon>Phytophthora</taxon>
    </lineage>
</organism>
<dbReference type="OrthoDB" id="123598at2759"/>
<reference evidence="2" key="1">
    <citation type="submission" date="2017-03" db="EMBL/GenBank/DDBJ databases">
        <title>Phytopthora megakarya and P. palmivora, two closely related causual agents of cacao black pod achieved similar genome size and gene model numbers by different mechanisms.</title>
        <authorList>
            <person name="Ali S."/>
            <person name="Shao J."/>
            <person name="Larry D.J."/>
            <person name="Kronmiller B."/>
            <person name="Shen D."/>
            <person name="Strem M.D."/>
            <person name="Melnick R.L."/>
            <person name="Guiltinan M.J."/>
            <person name="Tyler B.M."/>
            <person name="Meinhardt L.W."/>
            <person name="Bailey B.A."/>
        </authorList>
    </citation>
    <scope>NUCLEOTIDE SEQUENCE [LARGE SCALE GENOMIC DNA]</scope>
    <source>
        <strain evidence="2">zdho120</strain>
    </source>
</reference>
<dbReference type="Proteomes" id="UP000198211">
    <property type="component" value="Unassembled WGS sequence"/>
</dbReference>
<evidence type="ECO:0000313" key="1">
    <source>
        <dbReference type="EMBL" id="OWZ17681.1"/>
    </source>
</evidence>
<evidence type="ECO:0000313" key="2">
    <source>
        <dbReference type="Proteomes" id="UP000198211"/>
    </source>
</evidence>
<comment type="caution">
    <text evidence="1">The sequence shown here is derived from an EMBL/GenBank/DDBJ whole genome shotgun (WGS) entry which is preliminary data.</text>
</comment>
<sequence>MDEPDDHLNTDGHPTAIKRLTNLVGVPLVGRLSHRPNLTVREYLGYHDSIIKDVQHIMRRLRTLKQAAMLRFHENSSKTLLAAVVRQDTRWSSTFSMVKRYYRLRELILVDEDDLEGFLPTQTAHRHSSQKNFL</sequence>
<proteinExistence type="predicted"/>
<dbReference type="AlphaFoldDB" id="A0A225WIY7"/>